<dbReference type="PANTHER" id="PTHR22799:SF6">
    <property type="entry name" value="C-TYPE LECTIN DOMAIN FAMILY 4 MEMBER M-LIKE"/>
    <property type="match status" value="1"/>
</dbReference>
<evidence type="ECO:0000313" key="9">
    <source>
        <dbReference type="EMBL" id="ELU07224.1"/>
    </source>
</evidence>
<keyword evidence="2" id="KW-0430">Lectin</keyword>
<name>R7UL07_CAPTE</name>
<comment type="caution">
    <text evidence="4">Lacks conserved residue(s) required for the propagation of feature annotation.</text>
</comment>
<dbReference type="InterPro" id="IPR016186">
    <property type="entry name" value="C-type_lectin-like/link_sf"/>
</dbReference>
<keyword evidence="1 6" id="KW-0732">Signal</keyword>
<evidence type="ECO:0000256" key="5">
    <source>
        <dbReference type="SAM" id="Phobius"/>
    </source>
</evidence>
<dbReference type="PROSITE" id="PS50041">
    <property type="entry name" value="C_TYPE_LECTIN_2"/>
    <property type="match status" value="1"/>
</dbReference>
<evidence type="ECO:0008006" key="12">
    <source>
        <dbReference type="Google" id="ProtNLM"/>
    </source>
</evidence>
<sequence length="367" mass="41624">MGSRAWFCSVVISATLYCVVAKQHDCPKGWHQVRHACYRAFKTDDLQFKTVFHAQVKCREYGAHLASIPSREIEKEVAEYLHTLKSRPHLIYFGLNDMRKEGHFEWTDGSKANYTNWGRDQPDSPRTRVINENCTTIRSRDRSWEHSKIEWHDFHCCASSGIATVLCEIAFSCLVANLPAVRNARHGKQMTSLVSLGHSVDMECKPGFTFGGVNRSRTAECTLTGWSPDIKEDCREARCIPHPSWRGLIPNVTKVDFIPGDVIEYYCDGNFTFGDGSTLKISKCGWDETWDPPLDDCLDEVAEAQRLETRRHTKPLKEAEGSTAIGAIAIIFISVELGIMVFSDLQAMRLHLVYMVHNVRSRFCGKS</sequence>
<dbReference type="HOGENOM" id="CLU_754877_0_0_1"/>
<dbReference type="EMBL" id="AMQN01001147">
    <property type="status" value="NOT_ANNOTATED_CDS"/>
    <property type="molecule type" value="Genomic_DNA"/>
</dbReference>
<dbReference type="OMA" id="CHSGYEH"/>
<dbReference type="PANTHER" id="PTHR22799">
    <property type="entry name" value="TETRANECTIN-RELATED"/>
    <property type="match status" value="1"/>
</dbReference>
<reference evidence="9 11" key="2">
    <citation type="journal article" date="2013" name="Nature">
        <title>Insights into bilaterian evolution from three spiralian genomes.</title>
        <authorList>
            <person name="Simakov O."/>
            <person name="Marletaz F."/>
            <person name="Cho S.J."/>
            <person name="Edsinger-Gonzales E."/>
            <person name="Havlak P."/>
            <person name="Hellsten U."/>
            <person name="Kuo D.H."/>
            <person name="Larsson T."/>
            <person name="Lv J."/>
            <person name="Arendt D."/>
            <person name="Savage R."/>
            <person name="Osoegawa K."/>
            <person name="de Jong P."/>
            <person name="Grimwood J."/>
            <person name="Chapman J.A."/>
            <person name="Shapiro H."/>
            <person name="Aerts A."/>
            <person name="Otillar R.P."/>
            <person name="Terry A.Y."/>
            <person name="Boore J.L."/>
            <person name="Grigoriev I.V."/>
            <person name="Lindberg D.R."/>
            <person name="Seaver E.C."/>
            <person name="Weisblat D.A."/>
            <person name="Putnam N.H."/>
            <person name="Rokhsar D.S."/>
        </authorList>
    </citation>
    <scope>NUCLEOTIDE SEQUENCE</scope>
    <source>
        <strain evidence="9 11">I ESC-2004</strain>
    </source>
</reference>
<evidence type="ECO:0000313" key="11">
    <source>
        <dbReference type="Proteomes" id="UP000014760"/>
    </source>
</evidence>
<dbReference type="InterPro" id="IPR051663">
    <property type="entry name" value="CLec_Tetranectin-domain"/>
</dbReference>
<dbReference type="Proteomes" id="UP000014760">
    <property type="component" value="Unassembled WGS sequence"/>
</dbReference>
<dbReference type="EMBL" id="KB300094">
    <property type="protein sequence ID" value="ELU07224.1"/>
    <property type="molecule type" value="Genomic_DNA"/>
</dbReference>
<dbReference type="OrthoDB" id="6131366at2759"/>
<dbReference type="Gene3D" id="3.10.100.10">
    <property type="entry name" value="Mannose-Binding Protein A, subunit A"/>
    <property type="match status" value="1"/>
</dbReference>
<dbReference type="SMART" id="SM00032">
    <property type="entry name" value="CCP"/>
    <property type="match status" value="2"/>
</dbReference>
<reference evidence="10" key="3">
    <citation type="submission" date="2015-06" db="UniProtKB">
        <authorList>
            <consortium name="EnsemblMetazoa"/>
        </authorList>
    </citation>
    <scope>IDENTIFICATION</scope>
</reference>
<evidence type="ECO:0000256" key="3">
    <source>
        <dbReference type="ARBA" id="ARBA00023157"/>
    </source>
</evidence>
<evidence type="ECO:0000256" key="1">
    <source>
        <dbReference type="ARBA" id="ARBA00022729"/>
    </source>
</evidence>
<dbReference type="SUPFAM" id="SSF57535">
    <property type="entry name" value="Complement control module/SCR domain"/>
    <property type="match status" value="1"/>
</dbReference>
<keyword evidence="3" id="KW-1015">Disulfide bond</keyword>
<dbReference type="InterPro" id="IPR035976">
    <property type="entry name" value="Sushi/SCR/CCP_sf"/>
</dbReference>
<keyword evidence="5" id="KW-0812">Transmembrane</keyword>
<evidence type="ECO:0000256" key="2">
    <source>
        <dbReference type="ARBA" id="ARBA00022734"/>
    </source>
</evidence>
<accession>R7UL07</accession>
<dbReference type="CDD" id="cd00033">
    <property type="entry name" value="CCP"/>
    <property type="match status" value="1"/>
</dbReference>
<protein>
    <recommendedName>
        <fullName evidence="12">C-type lectin domain-containing protein</fullName>
    </recommendedName>
</protein>
<dbReference type="SUPFAM" id="SSF56436">
    <property type="entry name" value="C-type lectin-like"/>
    <property type="match status" value="1"/>
</dbReference>
<dbReference type="EnsemblMetazoa" id="CapteT190148">
    <property type="protein sequence ID" value="CapteP190148"/>
    <property type="gene ID" value="CapteG190148"/>
</dbReference>
<dbReference type="InterPro" id="IPR001304">
    <property type="entry name" value="C-type_lectin-like"/>
</dbReference>
<keyword evidence="11" id="KW-1185">Reference proteome</keyword>
<dbReference type="AlphaFoldDB" id="R7UL07"/>
<keyword evidence="5" id="KW-0472">Membrane</keyword>
<reference evidence="11" key="1">
    <citation type="submission" date="2012-12" db="EMBL/GenBank/DDBJ databases">
        <authorList>
            <person name="Hellsten U."/>
            <person name="Grimwood J."/>
            <person name="Chapman J.A."/>
            <person name="Shapiro H."/>
            <person name="Aerts A."/>
            <person name="Otillar R.P."/>
            <person name="Terry A.Y."/>
            <person name="Boore J.L."/>
            <person name="Simakov O."/>
            <person name="Marletaz F."/>
            <person name="Cho S.-J."/>
            <person name="Edsinger-Gonzales E."/>
            <person name="Havlak P."/>
            <person name="Kuo D.-H."/>
            <person name="Larsson T."/>
            <person name="Lv J."/>
            <person name="Arendt D."/>
            <person name="Savage R."/>
            <person name="Osoegawa K."/>
            <person name="de Jong P."/>
            <person name="Lindberg D.R."/>
            <person name="Seaver E.C."/>
            <person name="Weisblat D.A."/>
            <person name="Putnam N.H."/>
            <person name="Grigoriev I.V."/>
            <person name="Rokhsar D.S."/>
        </authorList>
    </citation>
    <scope>NUCLEOTIDE SEQUENCE</scope>
    <source>
        <strain evidence="11">I ESC-2004</strain>
    </source>
</reference>
<feature type="domain" description="C-type lectin" evidence="7">
    <location>
        <begin position="33"/>
        <end position="156"/>
    </location>
</feature>
<dbReference type="Pfam" id="PF00059">
    <property type="entry name" value="Lectin_C"/>
    <property type="match status" value="1"/>
</dbReference>
<evidence type="ECO:0000259" key="8">
    <source>
        <dbReference type="PROSITE" id="PS50923"/>
    </source>
</evidence>
<proteinExistence type="predicted"/>
<dbReference type="Pfam" id="PF00084">
    <property type="entry name" value="Sushi"/>
    <property type="match status" value="1"/>
</dbReference>
<dbReference type="InterPro" id="IPR016187">
    <property type="entry name" value="CTDL_fold"/>
</dbReference>
<dbReference type="SMART" id="SM00034">
    <property type="entry name" value="CLECT"/>
    <property type="match status" value="1"/>
</dbReference>
<evidence type="ECO:0000259" key="7">
    <source>
        <dbReference type="PROSITE" id="PS50041"/>
    </source>
</evidence>
<evidence type="ECO:0000313" key="10">
    <source>
        <dbReference type="EnsemblMetazoa" id="CapteP190148"/>
    </source>
</evidence>
<keyword evidence="4" id="KW-0768">Sushi</keyword>
<feature type="chain" id="PRO_5008788131" description="C-type lectin domain-containing protein" evidence="6">
    <location>
        <begin position="22"/>
        <end position="367"/>
    </location>
</feature>
<gene>
    <name evidence="9" type="ORF">CAPTEDRAFT_190148</name>
</gene>
<feature type="domain" description="Sushi" evidence="8">
    <location>
        <begin position="171"/>
        <end position="236"/>
    </location>
</feature>
<evidence type="ECO:0000256" key="6">
    <source>
        <dbReference type="SAM" id="SignalP"/>
    </source>
</evidence>
<organism evidence="9">
    <name type="scientific">Capitella teleta</name>
    <name type="common">Polychaete worm</name>
    <dbReference type="NCBI Taxonomy" id="283909"/>
    <lineage>
        <taxon>Eukaryota</taxon>
        <taxon>Metazoa</taxon>
        <taxon>Spiralia</taxon>
        <taxon>Lophotrochozoa</taxon>
        <taxon>Annelida</taxon>
        <taxon>Polychaeta</taxon>
        <taxon>Sedentaria</taxon>
        <taxon>Scolecida</taxon>
        <taxon>Capitellidae</taxon>
        <taxon>Capitella</taxon>
    </lineage>
</organism>
<feature type="domain" description="Sushi" evidence="8">
    <location>
        <begin position="237"/>
        <end position="299"/>
    </location>
</feature>
<keyword evidence="5" id="KW-1133">Transmembrane helix</keyword>
<dbReference type="InterPro" id="IPR000436">
    <property type="entry name" value="Sushi_SCR_CCP_dom"/>
</dbReference>
<dbReference type="Gene3D" id="2.10.70.10">
    <property type="entry name" value="Complement Module, domain 1"/>
    <property type="match status" value="1"/>
</dbReference>
<feature type="signal peptide" evidence="6">
    <location>
        <begin position="1"/>
        <end position="21"/>
    </location>
</feature>
<feature type="transmembrane region" description="Helical" evidence="5">
    <location>
        <begin position="324"/>
        <end position="342"/>
    </location>
</feature>
<dbReference type="PROSITE" id="PS50923">
    <property type="entry name" value="SUSHI"/>
    <property type="match status" value="2"/>
</dbReference>
<evidence type="ECO:0000256" key="4">
    <source>
        <dbReference type="PROSITE-ProRule" id="PRU00302"/>
    </source>
</evidence>
<dbReference type="GO" id="GO:0030246">
    <property type="term" value="F:carbohydrate binding"/>
    <property type="evidence" value="ECO:0007669"/>
    <property type="project" value="UniProtKB-KW"/>
</dbReference>